<feature type="compositionally biased region" description="Polar residues" evidence="1">
    <location>
        <begin position="31"/>
        <end position="49"/>
    </location>
</feature>
<comment type="caution">
    <text evidence="2">The sequence shown here is derived from an EMBL/GenBank/DDBJ whole genome shotgun (WGS) entry which is preliminary data.</text>
</comment>
<proteinExistence type="predicted"/>
<dbReference type="EMBL" id="JBDODL010001447">
    <property type="protein sequence ID" value="MES1921530.1"/>
    <property type="molecule type" value="Genomic_DNA"/>
</dbReference>
<organism evidence="2 3">
    <name type="scientific">Bonamia ostreae</name>
    <dbReference type="NCBI Taxonomy" id="126728"/>
    <lineage>
        <taxon>Eukaryota</taxon>
        <taxon>Sar</taxon>
        <taxon>Rhizaria</taxon>
        <taxon>Endomyxa</taxon>
        <taxon>Ascetosporea</taxon>
        <taxon>Haplosporida</taxon>
        <taxon>Bonamia</taxon>
    </lineage>
</organism>
<reference evidence="2 3" key="1">
    <citation type="journal article" date="2024" name="BMC Biol.">
        <title>Comparative genomics of Ascetosporea gives new insight into the evolutionary basis for animal parasitism in Rhizaria.</title>
        <authorList>
            <person name="Hiltunen Thoren M."/>
            <person name="Onut-Brannstrom I."/>
            <person name="Alfjorden A."/>
            <person name="Peckova H."/>
            <person name="Swords F."/>
            <person name="Hooper C."/>
            <person name="Holzer A.S."/>
            <person name="Bass D."/>
            <person name="Burki F."/>
        </authorList>
    </citation>
    <scope>NUCLEOTIDE SEQUENCE [LARGE SCALE GENOMIC DNA]</scope>
    <source>
        <strain evidence="2">20-A016</strain>
    </source>
</reference>
<feature type="region of interest" description="Disordered" evidence="1">
    <location>
        <begin position="1"/>
        <end position="78"/>
    </location>
</feature>
<accession>A0ABV2APE2</accession>
<keyword evidence="3" id="KW-1185">Reference proteome</keyword>
<evidence type="ECO:0000313" key="2">
    <source>
        <dbReference type="EMBL" id="MES1921530.1"/>
    </source>
</evidence>
<sequence>MDVTDPGDVIVHGSDTSEFISADSHSEEEPQYSSEQARNTNCDSSSDGNGTCRARGERVSRPPPRLTYDHIGQPSSYP</sequence>
<name>A0ABV2APE2_9EUKA</name>
<gene>
    <name evidence="2" type="ORF">MHBO_003056</name>
</gene>
<evidence type="ECO:0000256" key="1">
    <source>
        <dbReference type="SAM" id="MobiDB-lite"/>
    </source>
</evidence>
<protein>
    <submittedName>
        <fullName evidence="2">Uncharacterized protein</fullName>
    </submittedName>
</protein>
<evidence type="ECO:0000313" key="3">
    <source>
        <dbReference type="Proteomes" id="UP001439008"/>
    </source>
</evidence>
<dbReference type="Proteomes" id="UP001439008">
    <property type="component" value="Unassembled WGS sequence"/>
</dbReference>